<comment type="caution">
    <text evidence="1">The sequence shown here is derived from an EMBL/GenBank/DDBJ whole genome shotgun (WGS) entry which is preliminary data.</text>
</comment>
<dbReference type="AlphaFoldDB" id="A0A0V1DRV6"/>
<proteinExistence type="predicted"/>
<protein>
    <submittedName>
        <fullName evidence="1">Uncharacterized protein</fullName>
    </submittedName>
</protein>
<organism evidence="1 2">
    <name type="scientific">Trichinella pseudospiralis</name>
    <name type="common">Parasitic roundworm</name>
    <dbReference type="NCBI Taxonomy" id="6337"/>
    <lineage>
        <taxon>Eukaryota</taxon>
        <taxon>Metazoa</taxon>
        <taxon>Ecdysozoa</taxon>
        <taxon>Nematoda</taxon>
        <taxon>Enoplea</taxon>
        <taxon>Dorylaimia</taxon>
        <taxon>Trichinellida</taxon>
        <taxon>Trichinellidae</taxon>
        <taxon>Trichinella</taxon>
    </lineage>
</organism>
<sequence length="30" mass="3331">MSYLHGWSLALLCSDCGYTLGVHSLKTLNF</sequence>
<reference evidence="1 2" key="1">
    <citation type="submission" date="2015-01" db="EMBL/GenBank/DDBJ databases">
        <title>Evolution of Trichinella species and genotypes.</title>
        <authorList>
            <person name="Korhonen P.K."/>
            <person name="Edoardo P."/>
            <person name="Giuseppe L.R."/>
            <person name="Gasser R.B."/>
        </authorList>
    </citation>
    <scope>NUCLEOTIDE SEQUENCE [LARGE SCALE GENOMIC DNA]</scope>
    <source>
        <strain evidence="1">ISS470</strain>
    </source>
</reference>
<evidence type="ECO:0000313" key="1">
    <source>
        <dbReference type="EMBL" id="KRY64056.1"/>
    </source>
</evidence>
<evidence type="ECO:0000313" key="2">
    <source>
        <dbReference type="Proteomes" id="UP000054995"/>
    </source>
</evidence>
<gene>
    <name evidence="1" type="ORF">T4D_264</name>
</gene>
<accession>A0A0V1DRV6</accession>
<dbReference type="Proteomes" id="UP000054995">
    <property type="component" value="Unassembled WGS sequence"/>
</dbReference>
<name>A0A0V1DRV6_TRIPS</name>
<keyword evidence="2" id="KW-1185">Reference proteome</keyword>
<dbReference type="EMBL" id="JYDT01001793">
    <property type="protein sequence ID" value="KRY64056.1"/>
    <property type="molecule type" value="Genomic_DNA"/>
</dbReference>